<organism evidence="2 3">
    <name type="scientific">Stachybotrys chartarum (strain CBS 109288 / IBT 7711)</name>
    <name type="common">Toxic black mold</name>
    <name type="synonym">Stilbospora chartarum</name>
    <dbReference type="NCBI Taxonomy" id="1280523"/>
    <lineage>
        <taxon>Eukaryota</taxon>
        <taxon>Fungi</taxon>
        <taxon>Dikarya</taxon>
        <taxon>Ascomycota</taxon>
        <taxon>Pezizomycotina</taxon>
        <taxon>Sordariomycetes</taxon>
        <taxon>Hypocreomycetidae</taxon>
        <taxon>Hypocreales</taxon>
        <taxon>Stachybotryaceae</taxon>
        <taxon>Stachybotrys</taxon>
    </lineage>
</organism>
<evidence type="ECO:0000313" key="2">
    <source>
        <dbReference type="EMBL" id="KEY67860.1"/>
    </source>
</evidence>
<evidence type="ECO:0000259" key="1">
    <source>
        <dbReference type="PROSITE" id="PS50181"/>
    </source>
</evidence>
<dbReference type="Pfam" id="PF00646">
    <property type="entry name" value="F-box"/>
    <property type="match status" value="1"/>
</dbReference>
<dbReference type="SUPFAM" id="SSF81383">
    <property type="entry name" value="F-box domain"/>
    <property type="match status" value="1"/>
</dbReference>
<dbReference type="Proteomes" id="UP000028045">
    <property type="component" value="Unassembled WGS sequence"/>
</dbReference>
<dbReference type="InterPro" id="IPR001810">
    <property type="entry name" value="F-box_dom"/>
</dbReference>
<sequence>MGDAPLHPNIEKYADEISQASAQSITTALNLMRPPSKDKRTSQLLLHTVFDASPAAGLGVLDRLPAELLYMIIFMLDLCSLFHFRQVNRQTRVLLSEVRQYQLTAQHGLEALQRLLCSGLARGFTIEDLYEPLVSNKCFACGGYGHCLFLFTLEKCCYTCLRFAERYRVVALTAFASCAHISPRRLLRIPGLSFRTPPSWCSGRRKRSPVTLMPCEKAMRTLLELGAIGKDTVISLGNNTTSRTMLNQLHYRCISATSYPNYNLEKAKVEVDITYCIVCHNIQDPFYSQQEYLSHFAECEAAQRRFRLCMPSLAHLTFSDSSTPMNPLDEA</sequence>
<dbReference type="CDD" id="cd09917">
    <property type="entry name" value="F-box_SF"/>
    <property type="match status" value="1"/>
</dbReference>
<keyword evidence="3" id="KW-1185">Reference proteome</keyword>
<evidence type="ECO:0000313" key="3">
    <source>
        <dbReference type="Proteomes" id="UP000028045"/>
    </source>
</evidence>
<dbReference type="InterPro" id="IPR036047">
    <property type="entry name" value="F-box-like_dom_sf"/>
</dbReference>
<gene>
    <name evidence="2" type="ORF">S7711_04997</name>
</gene>
<dbReference type="AlphaFoldDB" id="A0A084ARD1"/>
<dbReference type="HOGENOM" id="CLU_040048_1_0_1"/>
<dbReference type="PROSITE" id="PS50181">
    <property type="entry name" value="FBOX"/>
    <property type="match status" value="1"/>
</dbReference>
<protein>
    <recommendedName>
        <fullName evidence="1">F-box domain-containing protein</fullName>
    </recommendedName>
</protein>
<dbReference type="EMBL" id="KL648600">
    <property type="protein sequence ID" value="KEY67860.1"/>
    <property type="molecule type" value="Genomic_DNA"/>
</dbReference>
<feature type="domain" description="F-box" evidence="1">
    <location>
        <begin position="58"/>
        <end position="104"/>
    </location>
</feature>
<name>A0A084ARD1_STACB</name>
<dbReference type="OrthoDB" id="165382at2759"/>
<reference evidence="2 3" key="1">
    <citation type="journal article" date="2014" name="BMC Genomics">
        <title>Comparative genome sequencing reveals chemotype-specific gene clusters in the toxigenic black mold Stachybotrys.</title>
        <authorList>
            <person name="Semeiks J."/>
            <person name="Borek D."/>
            <person name="Otwinowski Z."/>
            <person name="Grishin N.V."/>
        </authorList>
    </citation>
    <scope>NUCLEOTIDE SEQUENCE [LARGE SCALE GENOMIC DNA]</scope>
    <source>
        <strain evidence="3">CBS 109288 / IBT 7711</strain>
    </source>
</reference>
<proteinExistence type="predicted"/>
<accession>A0A084ARD1</accession>